<dbReference type="AlphaFoldDB" id="A0A0L6U4J5"/>
<comment type="caution">
    <text evidence="7">The sequence shown here is derived from an EMBL/GenBank/DDBJ whole genome shotgun (WGS) entry which is preliminary data.</text>
</comment>
<reference evidence="8" key="1">
    <citation type="submission" date="2015-07" db="EMBL/GenBank/DDBJ databases">
        <title>Draft genome sequence of Acetobacterium bakii DSM 8293, a potential psychrophilic chemical producer through syngas fermentation.</title>
        <authorList>
            <person name="Song Y."/>
            <person name="Hwang S."/>
            <person name="Cho B.-K."/>
        </authorList>
    </citation>
    <scope>NUCLEOTIDE SEQUENCE [LARGE SCALE GENOMIC DNA]</scope>
    <source>
        <strain evidence="8">DSM 8239</strain>
    </source>
</reference>
<comment type="subcellular location">
    <subcellularLocation>
        <location evidence="1">Membrane</location>
        <topology evidence="1">Multi-pass membrane protein</topology>
    </subcellularLocation>
</comment>
<organism evidence="7 8">
    <name type="scientific">Acetobacterium bakii</name>
    <dbReference type="NCBI Taxonomy" id="52689"/>
    <lineage>
        <taxon>Bacteria</taxon>
        <taxon>Bacillati</taxon>
        <taxon>Bacillota</taxon>
        <taxon>Clostridia</taxon>
        <taxon>Eubacteriales</taxon>
        <taxon>Eubacteriaceae</taxon>
        <taxon>Acetobacterium</taxon>
    </lineage>
</organism>
<evidence type="ECO:0000256" key="6">
    <source>
        <dbReference type="SAM" id="Phobius"/>
    </source>
</evidence>
<keyword evidence="8" id="KW-1185">Reference proteome</keyword>
<evidence type="ECO:0008006" key="9">
    <source>
        <dbReference type="Google" id="ProtNLM"/>
    </source>
</evidence>
<feature type="transmembrane region" description="Helical" evidence="6">
    <location>
        <begin position="174"/>
        <end position="195"/>
    </location>
</feature>
<evidence type="ECO:0000313" key="8">
    <source>
        <dbReference type="Proteomes" id="UP000036873"/>
    </source>
</evidence>
<dbReference type="PANTHER" id="PTHR13929">
    <property type="entry name" value="1,4-DIHYDROXY-2-NAPHTHOATE OCTAPRENYLTRANSFERASE"/>
    <property type="match status" value="1"/>
</dbReference>
<dbReference type="CDD" id="cd13962">
    <property type="entry name" value="PT_UbiA_UBIAD1"/>
    <property type="match status" value="1"/>
</dbReference>
<keyword evidence="3 6" id="KW-0812">Transmembrane</keyword>
<dbReference type="GO" id="GO:0016020">
    <property type="term" value="C:membrane"/>
    <property type="evidence" value="ECO:0007669"/>
    <property type="project" value="UniProtKB-SubCell"/>
</dbReference>
<dbReference type="GO" id="GO:0042371">
    <property type="term" value="P:vitamin K biosynthetic process"/>
    <property type="evidence" value="ECO:0007669"/>
    <property type="project" value="TreeGrafter"/>
</dbReference>
<dbReference type="EMBL" id="LGYO01000004">
    <property type="protein sequence ID" value="KNZ43434.1"/>
    <property type="molecule type" value="Genomic_DNA"/>
</dbReference>
<evidence type="ECO:0000256" key="2">
    <source>
        <dbReference type="ARBA" id="ARBA00022679"/>
    </source>
</evidence>
<feature type="transmembrane region" description="Helical" evidence="6">
    <location>
        <begin position="136"/>
        <end position="162"/>
    </location>
</feature>
<dbReference type="GO" id="GO:0009234">
    <property type="term" value="P:menaquinone biosynthetic process"/>
    <property type="evidence" value="ECO:0007669"/>
    <property type="project" value="TreeGrafter"/>
</dbReference>
<dbReference type="InterPro" id="IPR000537">
    <property type="entry name" value="UbiA_prenyltransferase"/>
</dbReference>
<keyword evidence="2" id="KW-0808">Transferase</keyword>
<accession>A0A0L6U4J5</accession>
<evidence type="ECO:0000256" key="4">
    <source>
        <dbReference type="ARBA" id="ARBA00022989"/>
    </source>
</evidence>
<dbReference type="Pfam" id="PF01040">
    <property type="entry name" value="UbiA"/>
    <property type="match status" value="1"/>
</dbReference>
<keyword evidence="5 6" id="KW-0472">Membrane</keyword>
<dbReference type="Proteomes" id="UP000036873">
    <property type="component" value="Unassembled WGS sequence"/>
</dbReference>
<feature type="transmembrane region" description="Helical" evidence="6">
    <location>
        <begin position="12"/>
        <end position="31"/>
    </location>
</feature>
<protein>
    <recommendedName>
        <fullName evidence="9">1,4-dihydroxy-2-naphthoate prenyltransferase</fullName>
    </recommendedName>
</protein>
<name>A0A0L6U4J5_9FIRM</name>
<gene>
    <name evidence="7" type="ORF">AKG39_01120</name>
</gene>
<keyword evidence="4 6" id="KW-1133">Transmembrane helix</keyword>
<evidence type="ECO:0000256" key="3">
    <source>
        <dbReference type="ARBA" id="ARBA00022692"/>
    </source>
</evidence>
<feature type="transmembrane region" description="Helical" evidence="6">
    <location>
        <begin position="229"/>
        <end position="260"/>
    </location>
</feature>
<feature type="transmembrane region" description="Helical" evidence="6">
    <location>
        <begin position="83"/>
        <end position="116"/>
    </location>
</feature>
<sequence>MVINRFFKYVEIRTKIASLLPFLLGLAYIFYVYEQINLRNTLLFFVSMLCFDMATTALNNYIDIKTNGKQLEFSKKTAKLIFFLLLILATLMGLILVFYTGLIVLFCGGLCFAVGIFYTFGPAPISRMPLGEIFSGLFMGFFIPFLVVFINAPADSLVYFAIDNWVLQLSFNILGLFKLAVVTVPAICGIANIMLANNICDVEDDIKVNRFTLPYYIGKENALNLFAGLYYLSFVAIIGIAILGILPVYVLLALVPIIVVQKNILAFRKLQLKEKTFPLSVQNLIIILMPLIIVMIIGALLN</sequence>
<feature type="transmembrane region" description="Helical" evidence="6">
    <location>
        <begin position="281"/>
        <end position="301"/>
    </location>
</feature>
<dbReference type="GO" id="GO:0004659">
    <property type="term" value="F:prenyltransferase activity"/>
    <property type="evidence" value="ECO:0007669"/>
    <property type="project" value="InterPro"/>
</dbReference>
<evidence type="ECO:0000313" key="7">
    <source>
        <dbReference type="EMBL" id="KNZ43434.1"/>
    </source>
</evidence>
<feature type="transmembrane region" description="Helical" evidence="6">
    <location>
        <begin position="43"/>
        <end position="62"/>
    </location>
</feature>
<dbReference type="NCBIfam" id="NF004752">
    <property type="entry name" value="PRK06080.1-4"/>
    <property type="match status" value="1"/>
</dbReference>
<dbReference type="PANTHER" id="PTHR13929:SF0">
    <property type="entry name" value="UBIA PRENYLTRANSFERASE DOMAIN-CONTAINING PROTEIN 1"/>
    <property type="match status" value="1"/>
</dbReference>
<dbReference type="InterPro" id="IPR026046">
    <property type="entry name" value="UBIAD1"/>
</dbReference>
<evidence type="ECO:0000256" key="5">
    <source>
        <dbReference type="ARBA" id="ARBA00023136"/>
    </source>
</evidence>
<evidence type="ECO:0000256" key="1">
    <source>
        <dbReference type="ARBA" id="ARBA00004141"/>
    </source>
</evidence>
<proteinExistence type="predicted"/>
<dbReference type="PATRIC" id="fig|52689.4.peg.2287"/>
<dbReference type="STRING" id="52689.AKG39_01120"/>